<dbReference type="InterPro" id="IPR010719">
    <property type="entry name" value="MnmM_MeTrfase"/>
</dbReference>
<evidence type="ECO:0000313" key="2">
    <source>
        <dbReference type="Proteomes" id="UP000010847"/>
    </source>
</evidence>
<accession>W0E923</accession>
<keyword evidence="1" id="KW-0808">Transferase</keyword>
<dbReference type="eggNOG" id="COG0144">
    <property type="taxonomic scope" value="Bacteria"/>
</dbReference>
<dbReference type="AlphaFoldDB" id="W0E923"/>
<keyword evidence="2" id="KW-1185">Reference proteome</keyword>
<organism evidence="1 2">
    <name type="scientific">Desulfitobacterium metallireducens DSM 15288</name>
    <dbReference type="NCBI Taxonomy" id="871968"/>
    <lineage>
        <taxon>Bacteria</taxon>
        <taxon>Bacillati</taxon>
        <taxon>Bacillota</taxon>
        <taxon>Clostridia</taxon>
        <taxon>Eubacteriales</taxon>
        <taxon>Desulfitobacteriaceae</taxon>
        <taxon>Desulfitobacterium</taxon>
    </lineage>
</organism>
<dbReference type="STRING" id="871968.DESME_10265"/>
<proteinExistence type="predicted"/>
<evidence type="ECO:0000313" key="1">
    <source>
        <dbReference type="EMBL" id="AHF07370.1"/>
    </source>
</evidence>
<gene>
    <name evidence="1" type="ORF">DESME_10265</name>
</gene>
<dbReference type="OrthoDB" id="9792989at2"/>
<dbReference type="EMBL" id="CP007032">
    <property type="protein sequence ID" value="AHF07370.1"/>
    <property type="molecule type" value="Genomic_DNA"/>
</dbReference>
<dbReference type="SUPFAM" id="SSF53335">
    <property type="entry name" value="S-adenosyl-L-methionine-dependent methyltransferases"/>
    <property type="match status" value="1"/>
</dbReference>
<keyword evidence="1" id="KW-0489">Methyltransferase</keyword>
<dbReference type="PANTHER" id="PTHR35276:SF1">
    <property type="entry name" value="TRNA (MNM(5)S(2)U34)-METHYLTRANSFERASE, CHLOROPLASTIC"/>
    <property type="match status" value="1"/>
</dbReference>
<dbReference type="RefSeq" id="WP_006716101.1">
    <property type="nucleotide sequence ID" value="NZ_CP007032.1"/>
</dbReference>
<dbReference type="PANTHER" id="PTHR35276">
    <property type="entry name" value="S-ADENOSYL-L-METHIONINE-DEPENDENT METHYLTRANSFERASES SUPERFAMILY PROTEIN"/>
    <property type="match status" value="1"/>
</dbReference>
<dbReference type="HOGENOM" id="CLU_079190_1_0_9"/>
<dbReference type="GO" id="GO:0032259">
    <property type="term" value="P:methylation"/>
    <property type="evidence" value="ECO:0007669"/>
    <property type="project" value="UniProtKB-KW"/>
</dbReference>
<reference evidence="1 2" key="1">
    <citation type="submission" date="2013-12" db="EMBL/GenBank/DDBJ databases">
        <authorList>
            <consortium name="DOE Joint Genome Institute"/>
            <person name="Smidt H."/>
            <person name="Huntemann M."/>
            <person name="Han J."/>
            <person name="Chen A."/>
            <person name="Kyrpides N."/>
            <person name="Mavromatis K."/>
            <person name="Markowitz V."/>
            <person name="Palaniappan K."/>
            <person name="Ivanova N."/>
            <person name="Schaumberg A."/>
            <person name="Pati A."/>
            <person name="Liolios K."/>
            <person name="Nordberg H.P."/>
            <person name="Cantor M.N."/>
            <person name="Hua S.X."/>
            <person name="Woyke T."/>
        </authorList>
    </citation>
    <scope>NUCLEOTIDE SEQUENCE [LARGE SCALE GENOMIC DNA]</scope>
    <source>
        <strain evidence="2">DSM 15288</strain>
    </source>
</reference>
<dbReference type="InterPro" id="IPR029063">
    <property type="entry name" value="SAM-dependent_MTases_sf"/>
</dbReference>
<dbReference type="Gene3D" id="3.40.50.150">
    <property type="entry name" value="Vaccinia Virus protein VP39"/>
    <property type="match status" value="1"/>
</dbReference>
<dbReference type="Proteomes" id="UP000010847">
    <property type="component" value="Chromosome"/>
</dbReference>
<dbReference type="GO" id="GO:0008168">
    <property type="term" value="F:methyltransferase activity"/>
    <property type="evidence" value="ECO:0007669"/>
    <property type="project" value="UniProtKB-KW"/>
</dbReference>
<protein>
    <submittedName>
        <fullName evidence="1">rRNA methyltransferase</fullName>
    </submittedName>
</protein>
<sequence>MSDRLQDIQGFLREIIVPRIELGDTALDLTAGLGRDTLFLAQAVGPNGRVYAFDIQAIALAETQRLLEEEGVAEWVTLHQADHARVQEFVSEPVKLAMFNLGYLPGSDHSVTTQAKSTLQALQDVLKLLVENGILALTVYRGHPGGEEEARAVHEFLTDLPPKSYSVLEGQYINQGDKSPYWILVQKKRGEI</sequence>
<dbReference type="KEGG" id="dmt:DESME_10265"/>
<dbReference type="Pfam" id="PF06962">
    <property type="entry name" value="rRNA_methylase"/>
    <property type="match status" value="1"/>
</dbReference>
<name>W0E923_9FIRM</name>
<dbReference type="CDD" id="cd02440">
    <property type="entry name" value="AdoMet_MTases"/>
    <property type="match status" value="1"/>
</dbReference>